<dbReference type="GO" id="GO:0005524">
    <property type="term" value="F:ATP binding"/>
    <property type="evidence" value="ECO:0007669"/>
    <property type="project" value="UniProtKB-KW"/>
</dbReference>
<dbReference type="InterPro" id="IPR035965">
    <property type="entry name" value="PAS-like_dom_sf"/>
</dbReference>
<evidence type="ECO:0000259" key="9">
    <source>
        <dbReference type="PROSITE" id="PS50109"/>
    </source>
</evidence>
<keyword evidence="8" id="KW-0902">Two-component regulatory system</keyword>
<dbReference type="SMART" id="SM00387">
    <property type="entry name" value="HATPase_c"/>
    <property type="match status" value="1"/>
</dbReference>
<accession>A0A3S9A9V5</accession>
<keyword evidence="11" id="KW-1185">Reference proteome</keyword>
<dbReference type="InterPro" id="IPR036890">
    <property type="entry name" value="HATPase_C_sf"/>
</dbReference>
<dbReference type="EMBL" id="CP034437">
    <property type="protein sequence ID" value="AZN42376.1"/>
    <property type="molecule type" value="Genomic_DNA"/>
</dbReference>
<dbReference type="Gene3D" id="3.30.450.20">
    <property type="entry name" value="PAS domain"/>
    <property type="match status" value="1"/>
</dbReference>
<organism evidence="10 11">
    <name type="scientific">Paenibacillus albus</name>
    <dbReference type="NCBI Taxonomy" id="2495582"/>
    <lineage>
        <taxon>Bacteria</taxon>
        <taxon>Bacillati</taxon>
        <taxon>Bacillota</taxon>
        <taxon>Bacilli</taxon>
        <taxon>Bacillales</taxon>
        <taxon>Paenibacillaceae</taxon>
        <taxon>Paenibacillus</taxon>
    </lineage>
</organism>
<dbReference type="Proteomes" id="UP000272528">
    <property type="component" value="Chromosome"/>
</dbReference>
<keyword evidence="4" id="KW-0808">Transferase</keyword>
<dbReference type="InterPro" id="IPR004358">
    <property type="entry name" value="Sig_transdc_His_kin-like_C"/>
</dbReference>
<protein>
    <recommendedName>
        <fullName evidence="2">histidine kinase</fullName>
        <ecNumber evidence="2">2.7.13.3</ecNumber>
    </recommendedName>
</protein>
<evidence type="ECO:0000256" key="3">
    <source>
        <dbReference type="ARBA" id="ARBA00022553"/>
    </source>
</evidence>
<dbReference type="PANTHER" id="PTHR43065">
    <property type="entry name" value="SENSOR HISTIDINE KINASE"/>
    <property type="match status" value="1"/>
</dbReference>
<feature type="domain" description="Histidine kinase" evidence="9">
    <location>
        <begin position="172"/>
        <end position="380"/>
    </location>
</feature>
<evidence type="ECO:0000256" key="7">
    <source>
        <dbReference type="ARBA" id="ARBA00022840"/>
    </source>
</evidence>
<dbReference type="SUPFAM" id="SSF55785">
    <property type="entry name" value="PYP-like sensor domain (PAS domain)"/>
    <property type="match status" value="1"/>
</dbReference>
<evidence type="ECO:0000256" key="6">
    <source>
        <dbReference type="ARBA" id="ARBA00022777"/>
    </source>
</evidence>
<evidence type="ECO:0000256" key="1">
    <source>
        <dbReference type="ARBA" id="ARBA00000085"/>
    </source>
</evidence>
<dbReference type="CDD" id="cd00082">
    <property type="entry name" value="HisKA"/>
    <property type="match status" value="1"/>
</dbReference>
<dbReference type="Gene3D" id="3.30.565.10">
    <property type="entry name" value="Histidine kinase-like ATPase, C-terminal domain"/>
    <property type="match status" value="1"/>
</dbReference>
<dbReference type="EC" id="2.7.13.3" evidence="2"/>
<sequence>MMVVIYRTTKSLEVKEMNPRSTSLLYPILFDRHPEAILATDLEAYIGYANPAAVQTLARSPSHSLIGQRVHTLFALEDLPVLHQHIQQVVAFGKAQLFELPLMTNGQAPLPLRIMLVPHAEQADSAAAPSLTFYITPILKPIPLPLQLAEEPAAYDMNRMEHLSTVSQLAASISHEVRNPLSVTRGFLQLLNTPGLTPEKKRDYIKISLEELDRAASIITDYLSFAKPIFDETVQFPLYDELEYIAKIMIPYATIQDIRFHLQNSDDAIYILGSSKKFRQALINLIKNGIEAMPRGGELQLTYAGSANGIAQIVIADTGTGMDAEMLNRVGKPFFTTKEKGTGLGMMVAYSLIQGMNGEIEVSSTAGVGTSFSIYMPVIEESG</sequence>
<dbReference type="Gene3D" id="1.10.287.130">
    <property type="match status" value="1"/>
</dbReference>
<gene>
    <name evidence="10" type="ORF">EJC50_23830</name>
</gene>
<dbReference type="SMART" id="SM00388">
    <property type="entry name" value="HisKA"/>
    <property type="match status" value="1"/>
</dbReference>
<dbReference type="Pfam" id="PF00512">
    <property type="entry name" value="HisKA"/>
    <property type="match status" value="1"/>
</dbReference>
<dbReference type="AlphaFoldDB" id="A0A3S9A9V5"/>
<keyword evidence="5" id="KW-0547">Nucleotide-binding</keyword>
<name>A0A3S9A9V5_9BACL</name>
<dbReference type="PANTHER" id="PTHR43065:SF46">
    <property type="entry name" value="C4-DICARBOXYLATE TRANSPORT SENSOR PROTEIN DCTB"/>
    <property type="match status" value="1"/>
</dbReference>
<evidence type="ECO:0000313" key="11">
    <source>
        <dbReference type="Proteomes" id="UP000272528"/>
    </source>
</evidence>
<dbReference type="InterPro" id="IPR036097">
    <property type="entry name" value="HisK_dim/P_sf"/>
</dbReference>
<keyword evidence="3" id="KW-0597">Phosphoprotein</keyword>
<proteinExistence type="predicted"/>
<dbReference type="GO" id="GO:0000155">
    <property type="term" value="F:phosphorelay sensor kinase activity"/>
    <property type="evidence" value="ECO:0007669"/>
    <property type="project" value="InterPro"/>
</dbReference>
<keyword evidence="6" id="KW-0418">Kinase</keyword>
<dbReference type="InterPro" id="IPR003661">
    <property type="entry name" value="HisK_dim/P_dom"/>
</dbReference>
<dbReference type="Pfam" id="PF08448">
    <property type="entry name" value="PAS_4"/>
    <property type="match status" value="1"/>
</dbReference>
<dbReference type="InterPro" id="IPR000014">
    <property type="entry name" value="PAS"/>
</dbReference>
<evidence type="ECO:0000256" key="2">
    <source>
        <dbReference type="ARBA" id="ARBA00012438"/>
    </source>
</evidence>
<dbReference type="SUPFAM" id="SSF47384">
    <property type="entry name" value="Homodimeric domain of signal transducing histidine kinase"/>
    <property type="match status" value="1"/>
</dbReference>
<comment type="catalytic activity">
    <reaction evidence="1">
        <text>ATP + protein L-histidine = ADP + protein N-phospho-L-histidine.</text>
        <dbReference type="EC" id="2.7.13.3"/>
    </reaction>
</comment>
<dbReference type="PRINTS" id="PR00344">
    <property type="entry name" value="BCTRLSENSOR"/>
</dbReference>
<evidence type="ECO:0000256" key="4">
    <source>
        <dbReference type="ARBA" id="ARBA00022679"/>
    </source>
</evidence>
<evidence type="ECO:0000313" key="10">
    <source>
        <dbReference type="EMBL" id="AZN42376.1"/>
    </source>
</evidence>
<dbReference type="SUPFAM" id="SSF55874">
    <property type="entry name" value="ATPase domain of HSP90 chaperone/DNA topoisomerase II/histidine kinase"/>
    <property type="match status" value="1"/>
</dbReference>
<dbReference type="InterPro" id="IPR005467">
    <property type="entry name" value="His_kinase_dom"/>
</dbReference>
<dbReference type="KEGG" id="palb:EJC50_23830"/>
<evidence type="ECO:0000256" key="8">
    <source>
        <dbReference type="ARBA" id="ARBA00023012"/>
    </source>
</evidence>
<dbReference type="SMART" id="SM00091">
    <property type="entry name" value="PAS"/>
    <property type="match status" value="1"/>
</dbReference>
<dbReference type="PROSITE" id="PS50109">
    <property type="entry name" value="HIS_KIN"/>
    <property type="match status" value="1"/>
</dbReference>
<dbReference type="InterPro" id="IPR013656">
    <property type="entry name" value="PAS_4"/>
</dbReference>
<dbReference type="OrthoDB" id="9815750at2"/>
<dbReference type="InterPro" id="IPR003594">
    <property type="entry name" value="HATPase_dom"/>
</dbReference>
<dbReference type="CDD" id="cd00130">
    <property type="entry name" value="PAS"/>
    <property type="match status" value="1"/>
</dbReference>
<dbReference type="Pfam" id="PF02518">
    <property type="entry name" value="HATPase_c"/>
    <property type="match status" value="1"/>
</dbReference>
<evidence type="ECO:0000256" key="5">
    <source>
        <dbReference type="ARBA" id="ARBA00022741"/>
    </source>
</evidence>
<keyword evidence="7" id="KW-0067">ATP-binding</keyword>
<reference evidence="11" key="1">
    <citation type="submission" date="2018-12" db="EMBL/GenBank/DDBJ databases">
        <title>Genome sequence of Peanibacillus sp.</title>
        <authorList>
            <person name="Subramani G."/>
            <person name="Srinivasan S."/>
            <person name="Kim M.K."/>
        </authorList>
    </citation>
    <scope>NUCLEOTIDE SEQUENCE [LARGE SCALE GENOMIC DNA]</scope>
    <source>
        <strain evidence="11">18JY67-1</strain>
    </source>
</reference>